<dbReference type="PANTHER" id="PTHR11986">
    <property type="entry name" value="AMINOTRANSFERASE CLASS III"/>
    <property type="match status" value="1"/>
</dbReference>
<keyword evidence="4" id="KW-0663">Pyridoxal phosphate</keyword>
<proteinExistence type="predicted"/>
<dbReference type="GO" id="GO:0030170">
    <property type="term" value="F:pyridoxal phosphate binding"/>
    <property type="evidence" value="ECO:0007669"/>
    <property type="project" value="InterPro"/>
</dbReference>
<dbReference type="InterPro" id="IPR005814">
    <property type="entry name" value="Aminotrans_3"/>
</dbReference>
<gene>
    <name evidence="5" type="ORF">MNBD_BACTEROID06-54</name>
</gene>
<dbReference type="FunFam" id="3.40.640.10:FF:000004">
    <property type="entry name" value="Acetylornithine aminotransferase"/>
    <property type="match status" value="1"/>
</dbReference>
<dbReference type="PANTHER" id="PTHR11986:SF79">
    <property type="entry name" value="ACETYLORNITHINE AMINOTRANSFERASE, MITOCHONDRIAL"/>
    <property type="match status" value="1"/>
</dbReference>
<name>A0A3B0UCA4_9ZZZZ</name>
<protein>
    <submittedName>
        <fullName evidence="5">Acetylornithine aminotransferase</fullName>
        <ecNumber evidence="5">2.6.1.11</ecNumber>
    </submittedName>
</protein>
<dbReference type="EMBL" id="UOES01000423">
    <property type="protein sequence ID" value="VAW28601.1"/>
    <property type="molecule type" value="Genomic_DNA"/>
</dbReference>
<accession>A0A3B0UCA4</accession>
<keyword evidence="2 5" id="KW-0032">Aminotransferase</keyword>
<dbReference type="GO" id="GO:0042802">
    <property type="term" value="F:identical protein binding"/>
    <property type="evidence" value="ECO:0007669"/>
    <property type="project" value="TreeGrafter"/>
</dbReference>
<evidence type="ECO:0000313" key="5">
    <source>
        <dbReference type="EMBL" id="VAW28601.1"/>
    </source>
</evidence>
<dbReference type="Gene3D" id="3.40.640.10">
    <property type="entry name" value="Type I PLP-dependent aspartate aminotransferase-like (Major domain)"/>
    <property type="match status" value="1"/>
</dbReference>
<dbReference type="PROSITE" id="PS00600">
    <property type="entry name" value="AA_TRANSFER_CLASS_3"/>
    <property type="match status" value="1"/>
</dbReference>
<evidence type="ECO:0000256" key="4">
    <source>
        <dbReference type="ARBA" id="ARBA00022898"/>
    </source>
</evidence>
<dbReference type="InterPro" id="IPR015421">
    <property type="entry name" value="PyrdxlP-dep_Trfase_major"/>
</dbReference>
<dbReference type="SUPFAM" id="SSF53383">
    <property type="entry name" value="PLP-dependent transferases"/>
    <property type="match status" value="1"/>
</dbReference>
<dbReference type="GO" id="GO:0003992">
    <property type="term" value="F:N2-acetyl-L-ornithine:2-oxoglutarate 5-aminotransferase activity"/>
    <property type="evidence" value="ECO:0007669"/>
    <property type="project" value="UniProtKB-EC"/>
</dbReference>
<dbReference type="InterPro" id="IPR050103">
    <property type="entry name" value="Class-III_PLP-dep_AT"/>
</dbReference>
<dbReference type="InterPro" id="IPR015422">
    <property type="entry name" value="PyrdxlP-dep_Trfase_small"/>
</dbReference>
<comment type="cofactor">
    <cofactor evidence="1">
        <name>pyridoxal 5'-phosphate</name>
        <dbReference type="ChEBI" id="CHEBI:597326"/>
    </cofactor>
</comment>
<reference evidence="5" key="1">
    <citation type="submission" date="2018-06" db="EMBL/GenBank/DDBJ databases">
        <authorList>
            <person name="Zhirakovskaya E."/>
        </authorList>
    </citation>
    <scope>NUCLEOTIDE SEQUENCE</scope>
</reference>
<evidence type="ECO:0000256" key="3">
    <source>
        <dbReference type="ARBA" id="ARBA00022679"/>
    </source>
</evidence>
<dbReference type="InterPro" id="IPR049704">
    <property type="entry name" value="Aminotrans_3_PPA_site"/>
</dbReference>
<sequence>MVNSGAEAVENAIKLASFQTGKQKTISFTKGFHGRTSIALGVTDNPKLRAPVNTVHETVFIKLEDVNALEDALKKGDIAAVIIEGIQGIAGIYEPSVSFLQSIETLCKTYGALFIADEIQSGYGRTGKFFAHQFAGVKPDLITVAKGMGNGFPIGGVLINPEIKPYFGMLGTTFGGTHLGCAAGLAVLNVLESENLMENATEVGNFLINELKNLEGVEVRGKGLMIGIEFQYSIKAMRKMLLEEHLIFTGVASNPNTLRILPPLSLSKEQAQYFLSALNTVITKNQSR</sequence>
<dbReference type="EC" id="2.6.1.11" evidence="5"/>
<evidence type="ECO:0000256" key="1">
    <source>
        <dbReference type="ARBA" id="ARBA00001933"/>
    </source>
</evidence>
<dbReference type="Gene3D" id="3.90.1150.10">
    <property type="entry name" value="Aspartate Aminotransferase, domain 1"/>
    <property type="match status" value="1"/>
</dbReference>
<dbReference type="CDD" id="cd00610">
    <property type="entry name" value="OAT_like"/>
    <property type="match status" value="1"/>
</dbReference>
<dbReference type="AlphaFoldDB" id="A0A3B0UCA4"/>
<evidence type="ECO:0000256" key="2">
    <source>
        <dbReference type="ARBA" id="ARBA00022576"/>
    </source>
</evidence>
<organism evidence="5">
    <name type="scientific">hydrothermal vent metagenome</name>
    <dbReference type="NCBI Taxonomy" id="652676"/>
    <lineage>
        <taxon>unclassified sequences</taxon>
        <taxon>metagenomes</taxon>
        <taxon>ecological metagenomes</taxon>
    </lineage>
</organism>
<dbReference type="Pfam" id="PF00202">
    <property type="entry name" value="Aminotran_3"/>
    <property type="match status" value="1"/>
</dbReference>
<keyword evidence="3 5" id="KW-0808">Transferase</keyword>
<dbReference type="InterPro" id="IPR015424">
    <property type="entry name" value="PyrdxlP-dep_Trfase"/>
</dbReference>